<keyword evidence="1" id="KW-0732">Signal</keyword>
<accession>A0A1C2IVJ4</accession>
<dbReference type="OrthoDB" id="5312536at2"/>
<proteinExistence type="predicted"/>
<evidence type="ECO:0000256" key="1">
    <source>
        <dbReference type="SAM" id="SignalP"/>
    </source>
</evidence>
<evidence type="ECO:0000313" key="2">
    <source>
        <dbReference type="EMBL" id="OCX68127.1"/>
    </source>
</evidence>
<dbReference type="RefSeq" id="WP_031568892.1">
    <property type="nucleotide sequence ID" value="NZ_JABBDW010000170.1"/>
</dbReference>
<gene>
    <name evidence="2" type="ORF">A6M23_18965</name>
</gene>
<dbReference type="Proteomes" id="UP000095008">
    <property type="component" value="Unassembled WGS sequence"/>
</dbReference>
<protein>
    <submittedName>
        <fullName evidence="2">Uncharacterized protein</fullName>
    </submittedName>
</protein>
<dbReference type="AlphaFoldDB" id="A0A1C2IVJ4"/>
<feature type="signal peptide" evidence="1">
    <location>
        <begin position="1"/>
        <end position="22"/>
    </location>
</feature>
<dbReference type="EMBL" id="LWRY01000277">
    <property type="protein sequence ID" value="OCX68127.1"/>
    <property type="molecule type" value="Genomic_DNA"/>
</dbReference>
<sequence length="113" mass="12592">MKSIQRISAFVVLLSVSTLAFAGGPVSNFPVQEQLQQEVRMAQAVLNDVHSGGNRHQLMQRVQALNFAVQNTASQMRVTPPAASHMVRLHATRRELVKHVEVVRNWIVAQQKA</sequence>
<dbReference type="GeneID" id="60696720"/>
<comment type="caution">
    <text evidence="2">The sequence shown here is derived from an EMBL/GenBank/DDBJ whole genome shotgun (WGS) entry which is preliminary data.</text>
</comment>
<feature type="chain" id="PRO_5009838070" evidence="1">
    <location>
        <begin position="23"/>
        <end position="113"/>
    </location>
</feature>
<evidence type="ECO:0000313" key="3">
    <source>
        <dbReference type="Proteomes" id="UP000095008"/>
    </source>
</evidence>
<keyword evidence="3" id="KW-1185">Reference proteome</keyword>
<name>A0A1C2IVJ4_ACITH</name>
<reference evidence="2" key="1">
    <citation type="journal article" date="2016" name="Int. J. Mol. Sci.">
        <title>Comparative genomics of the extreme acidophile Acidithiobacillus thiooxidans reveals intraspecific divergence and niche adaptation.</title>
        <authorList>
            <person name="Zhang X."/>
            <person name="Feng X."/>
            <person name="Tao J."/>
            <person name="Ma L."/>
            <person name="Xiao Y."/>
            <person name="Liang Y."/>
            <person name="Liu X."/>
            <person name="Yin H."/>
        </authorList>
    </citation>
    <scope>NUCLEOTIDE SEQUENCE [LARGE SCALE GENOMIC DNA]</scope>
    <source>
        <strain evidence="2">DXS-W</strain>
    </source>
</reference>
<organism evidence="2 3">
    <name type="scientific">Acidithiobacillus thiooxidans</name>
    <name type="common">Thiobacillus thiooxidans</name>
    <dbReference type="NCBI Taxonomy" id="930"/>
    <lineage>
        <taxon>Bacteria</taxon>
        <taxon>Pseudomonadati</taxon>
        <taxon>Pseudomonadota</taxon>
        <taxon>Acidithiobacillia</taxon>
        <taxon>Acidithiobacillales</taxon>
        <taxon>Acidithiobacillaceae</taxon>
        <taxon>Acidithiobacillus</taxon>
    </lineage>
</organism>